<accession>A0A135RNT1</accession>
<gene>
    <name evidence="2" type="ORF">CNYM01_02660</name>
</gene>
<name>A0A135RNT1_9PEZI</name>
<feature type="compositionally biased region" description="Polar residues" evidence="1">
    <location>
        <begin position="100"/>
        <end position="110"/>
    </location>
</feature>
<protein>
    <submittedName>
        <fullName evidence="2">Uncharacterized protein</fullName>
    </submittedName>
</protein>
<organism evidence="2 3">
    <name type="scientific">Colletotrichum nymphaeae SA-01</name>
    <dbReference type="NCBI Taxonomy" id="1460502"/>
    <lineage>
        <taxon>Eukaryota</taxon>
        <taxon>Fungi</taxon>
        <taxon>Dikarya</taxon>
        <taxon>Ascomycota</taxon>
        <taxon>Pezizomycotina</taxon>
        <taxon>Sordariomycetes</taxon>
        <taxon>Hypocreomycetidae</taxon>
        <taxon>Glomerellales</taxon>
        <taxon>Glomerellaceae</taxon>
        <taxon>Colletotrichum</taxon>
        <taxon>Colletotrichum acutatum species complex</taxon>
    </lineage>
</organism>
<evidence type="ECO:0000313" key="2">
    <source>
        <dbReference type="EMBL" id="KXH25391.1"/>
    </source>
</evidence>
<reference evidence="2 3" key="1">
    <citation type="submission" date="2014-02" db="EMBL/GenBank/DDBJ databases">
        <title>The genome sequence of Colletotrichum nymphaeae SA-01.</title>
        <authorList>
            <person name="Baroncelli R."/>
            <person name="Thon M.R."/>
        </authorList>
    </citation>
    <scope>NUCLEOTIDE SEQUENCE [LARGE SCALE GENOMIC DNA]</scope>
    <source>
        <strain evidence="2 3">SA-01</strain>
    </source>
</reference>
<dbReference type="AlphaFoldDB" id="A0A135RNT1"/>
<proteinExistence type="predicted"/>
<sequence>MYPFSTPRLRATALSAWYRFHSYHLNRIEYYRRAMLNSMVKKRSKPKGTKTTSAHRAVSLTLFRSYGCWNGITAPCTSTHVPVLLMPVPTDDPGGDGDWSTESKSAMQEQEQPRKAKGLRTLCKTETLLKVHGSVTQDTAATGHCSSLGFSWAIPPSRRSWPNAQSEWPGVSRLFAIFLTPERFDWSKSLLGLASVAALLTGLGLSEGLTASHGAFIQGRTDTG</sequence>
<evidence type="ECO:0000256" key="1">
    <source>
        <dbReference type="SAM" id="MobiDB-lite"/>
    </source>
</evidence>
<evidence type="ECO:0000313" key="3">
    <source>
        <dbReference type="Proteomes" id="UP000070054"/>
    </source>
</evidence>
<keyword evidence="3" id="KW-1185">Reference proteome</keyword>
<comment type="caution">
    <text evidence="2">The sequence shown here is derived from an EMBL/GenBank/DDBJ whole genome shotgun (WGS) entry which is preliminary data.</text>
</comment>
<feature type="region of interest" description="Disordered" evidence="1">
    <location>
        <begin position="92"/>
        <end position="116"/>
    </location>
</feature>
<dbReference type="Proteomes" id="UP000070054">
    <property type="component" value="Unassembled WGS sequence"/>
</dbReference>
<dbReference type="EMBL" id="JEMN01001857">
    <property type="protein sequence ID" value="KXH25391.1"/>
    <property type="molecule type" value="Genomic_DNA"/>
</dbReference>